<dbReference type="EMBL" id="FOIM01000048">
    <property type="protein sequence ID" value="SEU18767.1"/>
    <property type="molecule type" value="Genomic_DNA"/>
</dbReference>
<evidence type="ECO:0000313" key="6">
    <source>
        <dbReference type="EMBL" id="SEU18767.1"/>
    </source>
</evidence>
<evidence type="ECO:0000256" key="2">
    <source>
        <dbReference type="ARBA" id="ARBA00023125"/>
    </source>
</evidence>
<keyword evidence="7" id="KW-1185">Reference proteome</keyword>
<dbReference type="PANTHER" id="PTHR30146">
    <property type="entry name" value="LACI-RELATED TRANSCRIPTIONAL REPRESSOR"/>
    <property type="match status" value="1"/>
</dbReference>
<dbReference type="SUPFAM" id="SSF47413">
    <property type="entry name" value="lambda repressor-like DNA-binding domains"/>
    <property type="match status" value="1"/>
</dbReference>
<dbReference type="InterPro" id="IPR000843">
    <property type="entry name" value="HTH_LacI"/>
</dbReference>
<name>A0A1I0K6S9_9FIRM</name>
<keyword evidence="2" id="KW-0238">DNA-binding</keyword>
<dbReference type="InterPro" id="IPR046335">
    <property type="entry name" value="LacI/GalR-like_sensor"/>
</dbReference>
<accession>A0A1I0K6S9</accession>
<dbReference type="AlphaFoldDB" id="A0A1I0K6S9"/>
<dbReference type="CDD" id="cd01392">
    <property type="entry name" value="HTH_LacI"/>
    <property type="match status" value="1"/>
</dbReference>
<protein>
    <submittedName>
        <fullName evidence="6">Transcriptional regulator, LacI family</fullName>
    </submittedName>
</protein>
<evidence type="ECO:0000313" key="7">
    <source>
        <dbReference type="Proteomes" id="UP000198508"/>
    </source>
</evidence>
<dbReference type="PANTHER" id="PTHR30146:SF154">
    <property type="entry name" value="TRANSCRIPTION REGULATOR, MEMBER OF GALR FAMILY"/>
    <property type="match status" value="1"/>
</dbReference>
<dbReference type="STRING" id="460384.SAMN05216313_1485"/>
<dbReference type="Pfam" id="PF00356">
    <property type="entry name" value="LacI"/>
    <property type="match status" value="1"/>
</dbReference>
<dbReference type="PROSITE" id="PS50932">
    <property type="entry name" value="HTH_LACI_2"/>
    <property type="match status" value="1"/>
</dbReference>
<dbReference type="Proteomes" id="UP000198508">
    <property type="component" value="Unassembled WGS sequence"/>
</dbReference>
<sequence length="328" mass="36065">MPRKITMADIADMAGVTKSTVSRYFNGGYVKESTRERIQEITREYNYEPNAFARLKARESNVIGVVVPTLNSKVTSRVVTSIGRYLRGQGYETLIKDSDHSPELELKNMQRLMTLNVDGILVSAITITPELREAIESCPVPVVVLAQEYPQGTVVVADDYGAGRAMGAYVGRTGPRRVGYLGVEESDLAVGISRRQGVLDGLREHGDPEVVALQGDYSYESGQRMAEEVLENGPVDAMICATDRLAFGAYLVLERHGLRVPEDVSVAGFGGYDESALLKPPLTTLKFDSYAMGYLGAETVLKMIRGEPVPKKQIVDYTFIEGKSVRER</sequence>
<dbReference type="InterPro" id="IPR028082">
    <property type="entry name" value="Peripla_BP_I"/>
</dbReference>
<feature type="domain" description="HTH cro/C1-type" evidence="5">
    <location>
        <begin position="3"/>
        <end position="52"/>
    </location>
</feature>
<dbReference type="SMART" id="SM00354">
    <property type="entry name" value="HTH_LACI"/>
    <property type="match status" value="1"/>
</dbReference>
<evidence type="ECO:0000256" key="3">
    <source>
        <dbReference type="ARBA" id="ARBA00023163"/>
    </source>
</evidence>
<dbReference type="CDD" id="cd01542">
    <property type="entry name" value="PBP1_TreR-like"/>
    <property type="match status" value="1"/>
</dbReference>
<keyword evidence="1" id="KW-0805">Transcription regulation</keyword>
<dbReference type="PROSITE" id="PS50943">
    <property type="entry name" value="HTH_CROC1"/>
    <property type="match status" value="1"/>
</dbReference>
<keyword evidence="3" id="KW-0804">Transcription</keyword>
<dbReference type="GO" id="GO:0003700">
    <property type="term" value="F:DNA-binding transcription factor activity"/>
    <property type="evidence" value="ECO:0007669"/>
    <property type="project" value="TreeGrafter"/>
</dbReference>
<proteinExistence type="predicted"/>
<dbReference type="Gene3D" id="3.40.50.2300">
    <property type="match status" value="2"/>
</dbReference>
<gene>
    <name evidence="6" type="ORF">SAMN05216313_1485</name>
</gene>
<dbReference type="Gene3D" id="1.10.260.40">
    <property type="entry name" value="lambda repressor-like DNA-binding domains"/>
    <property type="match status" value="1"/>
</dbReference>
<evidence type="ECO:0000256" key="1">
    <source>
        <dbReference type="ARBA" id="ARBA00023015"/>
    </source>
</evidence>
<evidence type="ECO:0000259" key="4">
    <source>
        <dbReference type="PROSITE" id="PS50932"/>
    </source>
</evidence>
<dbReference type="SUPFAM" id="SSF53822">
    <property type="entry name" value="Periplasmic binding protein-like I"/>
    <property type="match status" value="1"/>
</dbReference>
<evidence type="ECO:0000259" key="5">
    <source>
        <dbReference type="PROSITE" id="PS50943"/>
    </source>
</evidence>
<dbReference type="Pfam" id="PF13377">
    <property type="entry name" value="Peripla_BP_3"/>
    <property type="match status" value="1"/>
</dbReference>
<feature type="domain" description="HTH lacI-type" evidence="4">
    <location>
        <begin position="5"/>
        <end position="58"/>
    </location>
</feature>
<organism evidence="6 7">
    <name type="scientific">Enterocloster lavalensis</name>
    <dbReference type="NCBI Taxonomy" id="460384"/>
    <lineage>
        <taxon>Bacteria</taxon>
        <taxon>Bacillati</taxon>
        <taxon>Bacillota</taxon>
        <taxon>Clostridia</taxon>
        <taxon>Lachnospirales</taxon>
        <taxon>Lachnospiraceae</taxon>
        <taxon>Enterocloster</taxon>
    </lineage>
</organism>
<dbReference type="InterPro" id="IPR010982">
    <property type="entry name" value="Lambda_DNA-bd_dom_sf"/>
</dbReference>
<reference evidence="7" key="1">
    <citation type="submission" date="2016-10" db="EMBL/GenBank/DDBJ databases">
        <authorList>
            <person name="Varghese N."/>
            <person name="Submissions S."/>
        </authorList>
    </citation>
    <scope>NUCLEOTIDE SEQUENCE [LARGE SCALE GENOMIC DNA]</scope>
    <source>
        <strain evidence="7">NLAE-zl-G277</strain>
    </source>
</reference>
<dbReference type="GO" id="GO:0000976">
    <property type="term" value="F:transcription cis-regulatory region binding"/>
    <property type="evidence" value="ECO:0007669"/>
    <property type="project" value="TreeGrafter"/>
</dbReference>
<dbReference type="RefSeq" id="WP_092371261.1">
    <property type="nucleotide sequence ID" value="NZ_DAINWJ010000365.1"/>
</dbReference>
<dbReference type="InterPro" id="IPR001387">
    <property type="entry name" value="Cro/C1-type_HTH"/>
</dbReference>